<organism evidence="9 10">
    <name type="scientific">Corallococcus aberystwythensis</name>
    <dbReference type="NCBI Taxonomy" id="2316722"/>
    <lineage>
        <taxon>Bacteria</taxon>
        <taxon>Pseudomonadati</taxon>
        <taxon>Myxococcota</taxon>
        <taxon>Myxococcia</taxon>
        <taxon>Myxococcales</taxon>
        <taxon>Cystobacterineae</taxon>
        <taxon>Myxococcaceae</taxon>
        <taxon>Corallococcus</taxon>
    </lineage>
</organism>
<evidence type="ECO:0000256" key="7">
    <source>
        <dbReference type="SAM" id="MobiDB-lite"/>
    </source>
</evidence>
<evidence type="ECO:0000256" key="6">
    <source>
        <dbReference type="PROSITE-ProRule" id="PRU10141"/>
    </source>
</evidence>
<keyword evidence="10" id="KW-1185">Reference proteome</keyword>
<dbReference type="OrthoDB" id="9801841at2"/>
<feature type="region of interest" description="Disordered" evidence="7">
    <location>
        <begin position="94"/>
        <end position="137"/>
    </location>
</feature>
<dbReference type="GO" id="GO:0004674">
    <property type="term" value="F:protein serine/threonine kinase activity"/>
    <property type="evidence" value="ECO:0007669"/>
    <property type="project" value="TreeGrafter"/>
</dbReference>
<dbReference type="PROSITE" id="PS00107">
    <property type="entry name" value="PROTEIN_KINASE_ATP"/>
    <property type="match status" value="1"/>
</dbReference>
<dbReference type="PANTHER" id="PTHR43289:SF34">
    <property type="entry name" value="SERINE_THREONINE-PROTEIN KINASE YBDM-RELATED"/>
    <property type="match status" value="1"/>
</dbReference>
<keyword evidence="5" id="KW-0802">TPR repeat</keyword>
<dbReference type="Proteomes" id="UP000267003">
    <property type="component" value="Unassembled WGS sequence"/>
</dbReference>
<evidence type="ECO:0000259" key="8">
    <source>
        <dbReference type="PROSITE" id="PS50011"/>
    </source>
</evidence>
<evidence type="ECO:0000313" key="9">
    <source>
        <dbReference type="EMBL" id="RKH64369.1"/>
    </source>
</evidence>
<sequence length="650" mass="70727">MKLPGRKGRLFRLPFADAPESRARLWKSMTEHGLFVPEDTPQPIGTEFPLRVAFQGDGPAVSGRVRVMEHGVSGWVRGYFVKFVALDADSLPLPLSPREPPSPAPVGTPPASAPGGGSMGSEDTWREEPTPVGIRPRSTVSGVSALNDYSHLELLHARDPEAWQGGLRPFDAFGPYQLLQRLGAGGMAEVLLARRTMAEGVDKLVALKLVFQEYARHPRLSELFLTEARLSATLQHPNVIQVFDVGSAAGRPFMAMEYVHGRNGADLVQALRQRGRPPPVALAVTLAIELGKALEYLHGQRDLDGRPLHLVHRDVSPGNLLVGLHGEVKLVDMGVASASIASGNDLLVVGKRAYMAPEQAAGGRPEPAWDVHGMGLVLYELLTLHRASEAASGVEGPPGLLKPSHFHSQVTPELERLVQWATAPEPSARAPSAKVLRQALERVRSTLPPFDLVQTMHELFGESLDRARRETEALMGAARSKDRPHAFPTYRRWLGAVEQRIPVAVKLVVARHGRALRWGALTLTVLCATGAALMWPLHAREVALAGHLSRADRLIAVAKLTGAGEDTALAQLKAARTLRPEDPRVRMRLAALADAFERLAAEATQRGDVTEAMAHLRAALEAAPERSAPRLRLRLLEDELRKAPSGWRVR</sequence>
<proteinExistence type="predicted"/>
<dbReference type="InterPro" id="IPR019734">
    <property type="entry name" value="TPR_rpt"/>
</dbReference>
<reference evidence="10" key="1">
    <citation type="submission" date="2018-09" db="EMBL/GenBank/DDBJ databases">
        <authorList>
            <person name="Livingstone P.G."/>
            <person name="Whitworth D.E."/>
        </authorList>
    </citation>
    <scope>NUCLEOTIDE SEQUENCE [LARGE SCALE GENOMIC DNA]</scope>
    <source>
        <strain evidence="10">AB050A</strain>
    </source>
</reference>
<evidence type="ECO:0000256" key="3">
    <source>
        <dbReference type="ARBA" id="ARBA00022777"/>
    </source>
</evidence>
<dbReference type="EMBL" id="RAWK01000106">
    <property type="protein sequence ID" value="RKH64369.1"/>
    <property type="molecule type" value="Genomic_DNA"/>
</dbReference>
<evidence type="ECO:0000256" key="5">
    <source>
        <dbReference type="PROSITE-ProRule" id="PRU00339"/>
    </source>
</evidence>
<evidence type="ECO:0000256" key="1">
    <source>
        <dbReference type="ARBA" id="ARBA00022679"/>
    </source>
</evidence>
<keyword evidence="4 6" id="KW-0067">ATP-binding</keyword>
<name>A0A3A8Q6N1_9BACT</name>
<dbReference type="GO" id="GO:0005524">
    <property type="term" value="F:ATP binding"/>
    <property type="evidence" value="ECO:0007669"/>
    <property type="project" value="UniProtKB-UniRule"/>
</dbReference>
<dbReference type="PANTHER" id="PTHR43289">
    <property type="entry name" value="MITOGEN-ACTIVATED PROTEIN KINASE KINASE KINASE 20-RELATED"/>
    <property type="match status" value="1"/>
</dbReference>
<feature type="repeat" description="TPR" evidence="5">
    <location>
        <begin position="593"/>
        <end position="626"/>
    </location>
</feature>
<dbReference type="AlphaFoldDB" id="A0A3A8Q6N1"/>
<feature type="compositionally biased region" description="Pro residues" evidence="7">
    <location>
        <begin position="94"/>
        <end position="112"/>
    </location>
</feature>
<evidence type="ECO:0000256" key="2">
    <source>
        <dbReference type="ARBA" id="ARBA00022741"/>
    </source>
</evidence>
<accession>A0A3A8Q6N1</accession>
<comment type="caution">
    <text evidence="9">The sequence shown here is derived from an EMBL/GenBank/DDBJ whole genome shotgun (WGS) entry which is preliminary data.</text>
</comment>
<gene>
    <name evidence="9" type="ORF">D7W81_18635</name>
</gene>
<dbReference type="InterPro" id="IPR000719">
    <property type="entry name" value="Prot_kinase_dom"/>
</dbReference>
<feature type="domain" description="Protein kinase" evidence="8">
    <location>
        <begin position="176"/>
        <end position="460"/>
    </location>
</feature>
<dbReference type="Gene3D" id="3.30.200.20">
    <property type="entry name" value="Phosphorylase Kinase, domain 1"/>
    <property type="match status" value="1"/>
</dbReference>
<dbReference type="RefSeq" id="WP_120556747.1">
    <property type="nucleotide sequence ID" value="NZ_RAWK01000106.1"/>
</dbReference>
<dbReference type="SUPFAM" id="SSF56112">
    <property type="entry name" value="Protein kinase-like (PK-like)"/>
    <property type="match status" value="1"/>
</dbReference>
<evidence type="ECO:0000313" key="10">
    <source>
        <dbReference type="Proteomes" id="UP000267003"/>
    </source>
</evidence>
<dbReference type="Pfam" id="PF00069">
    <property type="entry name" value="Pkinase"/>
    <property type="match status" value="1"/>
</dbReference>
<dbReference type="Gene3D" id="1.10.510.10">
    <property type="entry name" value="Transferase(Phosphotransferase) domain 1"/>
    <property type="match status" value="1"/>
</dbReference>
<protein>
    <recommendedName>
        <fullName evidence="8">Protein kinase domain-containing protein</fullName>
    </recommendedName>
</protein>
<dbReference type="InterPro" id="IPR017441">
    <property type="entry name" value="Protein_kinase_ATP_BS"/>
</dbReference>
<dbReference type="InterPro" id="IPR011009">
    <property type="entry name" value="Kinase-like_dom_sf"/>
</dbReference>
<dbReference type="CDD" id="cd14014">
    <property type="entry name" value="STKc_PknB_like"/>
    <property type="match status" value="1"/>
</dbReference>
<evidence type="ECO:0000256" key="4">
    <source>
        <dbReference type="ARBA" id="ARBA00022840"/>
    </source>
</evidence>
<keyword evidence="3" id="KW-0418">Kinase</keyword>
<dbReference type="PROSITE" id="PS50005">
    <property type="entry name" value="TPR"/>
    <property type="match status" value="1"/>
</dbReference>
<dbReference type="PROSITE" id="PS50011">
    <property type="entry name" value="PROTEIN_KINASE_DOM"/>
    <property type="match status" value="1"/>
</dbReference>
<keyword evidence="2 6" id="KW-0547">Nucleotide-binding</keyword>
<keyword evidence="1" id="KW-0808">Transferase</keyword>
<dbReference type="InterPro" id="IPR008266">
    <property type="entry name" value="Tyr_kinase_AS"/>
</dbReference>
<dbReference type="PROSITE" id="PS00109">
    <property type="entry name" value="PROTEIN_KINASE_TYR"/>
    <property type="match status" value="1"/>
</dbReference>
<feature type="binding site" evidence="6">
    <location>
        <position position="208"/>
    </location>
    <ligand>
        <name>ATP</name>
        <dbReference type="ChEBI" id="CHEBI:30616"/>
    </ligand>
</feature>